<dbReference type="Proteomes" id="UP001430848">
    <property type="component" value="Unassembled WGS sequence"/>
</dbReference>
<evidence type="ECO:0000313" key="2">
    <source>
        <dbReference type="Proteomes" id="UP001430848"/>
    </source>
</evidence>
<keyword evidence="1" id="KW-0687">Ribonucleoprotein</keyword>
<comment type="caution">
    <text evidence="1">The sequence shown here is derived from an EMBL/GenBank/DDBJ whole genome shotgun (WGS) entry which is preliminary data.</text>
</comment>
<dbReference type="EMBL" id="JAKNSF020000056">
    <property type="protein sequence ID" value="KAK7724641.1"/>
    <property type="molecule type" value="Genomic_DNA"/>
</dbReference>
<sequence>MPGYAAAGCAVIEQALRECMDGPKPPPKKPNNINYHLSRFKKYLEGNTKKK</sequence>
<gene>
    <name evidence="1" type="primary">MRP10</name>
    <name evidence="1" type="ORF">SLS63_008621</name>
</gene>
<dbReference type="GO" id="GO:0005840">
    <property type="term" value="C:ribosome"/>
    <property type="evidence" value="ECO:0007669"/>
    <property type="project" value="UniProtKB-KW"/>
</dbReference>
<reference evidence="1 2" key="1">
    <citation type="submission" date="2024-02" db="EMBL/GenBank/DDBJ databases">
        <title>De novo assembly and annotation of 12 fungi associated with fruit tree decline syndrome in Ontario, Canada.</title>
        <authorList>
            <person name="Sulman M."/>
            <person name="Ellouze W."/>
            <person name="Ilyukhin E."/>
        </authorList>
    </citation>
    <scope>NUCLEOTIDE SEQUENCE [LARGE SCALE GENOMIC DNA]</scope>
    <source>
        <strain evidence="1 2">M169</strain>
    </source>
</reference>
<keyword evidence="1" id="KW-0689">Ribosomal protein</keyword>
<protein>
    <submittedName>
        <fullName evidence="1">40S ribosomal protein mrp10</fullName>
    </submittedName>
</protein>
<accession>A0ABR1P274</accession>
<organism evidence="1 2">
    <name type="scientific">Diaporthe eres</name>
    <name type="common">Phomopsis oblonga</name>
    <dbReference type="NCBI Taxonomy" id="83184"/>
    <lineage>
        <taxon>Eukaryota</taxon>
        <taxon>Fungi</taxon>
        <taxon>Dikarya</taxon>
        <taxon>Ascomycota</taxon>
        <taxon>Pezizomycotina</taxon>
        <taxon>Sordariomycetes</taxon>
        <taxon>Sordariomycetidae</taxon>
        <taxon>Diaporthales</taxon>
        <taxon>Diaporthaceae</taxon>
        <taxon>Diaporthe</taxon>
        <taxon>Diaporthe eres species complex</taxon>
    </lineage>
</organism>
<name>A0ABR1P274_DIAER</name>
<proteinExistence type="predicted"/>
<evidence type="ECO:0000313" key="1">
    <source>
        <dbReference type="EMBL" id="KAK7724641.1"/>
    </source>
</evidence>
<keyword evidence="2" id="KW-1185">Reference proteome</keyword>